<proteinExistence type="inferred from homology"/>
<evidence type="ECO:0000256" key="1">
    <source>
        <dbReference type="ARBA" id="ARBA00004123"/>
    </source>
</evidence>
<dbReference type="SUPFAM" id="SSF54928">
    <property type="entry name" value="RNA-binding domain, RBD"/>
    <property type="match status" value="2"/>
</dbReference>
<dbReference type="Gene3D" id="3.30.70.330">
    <property type="match status" value="4"/>
</dbReference>
<evidence type="ECO:0000259" key="12">
    <source>
        <dbReference type="PROSITE" id="PS51309"/>
    </source>
</evidence>
<accession>A0A976M4K3</accession>
<dbReference type="CDD" id="cd12379">
    <property type="entry name" value="RRM2_I_PABPs"/>
    <property type="match status" value="1"/>
</dbReference>
<dbReference type="FunFam" id="3.30.70.330:FF:000651">
    <property type="entry name" value="Poly(A) binding protein cytoplasmic 1 like"/>
    <property type="match status" value="1"/>
</dbReference>
<comment type="similarity">
    <text evidence="3 9">Belongs to the polyadenylate-binding protein type-1 family.</text>
</comment>
<dbReference type="AlphaFoldDB" id="A0A976M4K3"/>
<sequence>MASTIKTVPNDNAMMMPMREGQVFSSASLYVGDLQPDVTEAVLYEVFNTIGPVASIRVCRDSVTRKSLGYAYVNYYSTQDAEAALENLNYIEIKGHPTRIMWSNRDPSLRKSGAGNIFVKNLDKSIDTKSLYDTFAHFGTILSCKVAVDSTGASRRYGFVHYESEESAREAIEKVNGMLIGGKKVEVAPFLRKQDRETEEVYTNLYIRNFPADWDEEALRQFLEKYGEITSMMLKEDSKGRRFAFVNYKEASVAKEVVTTLNDLKLEEASEPLLVCPHQDKVKRQNMLKAQFSSASPGQDDKRLTSNLYIKNLDDSFDDDSLGELFKQFGTITSSKVMLDSNNNSRGFGFVCFSNPQEATKAIAAMHLKLVKGKPLYVGLAEKRDQRLMRMQQRRGFEPHSRDMVFNDPQSMYYQRQFPGVGVPNNVPPSKKFPPNFTTTNPQLNNYPPNYNANFPPVNSYNNYPVRNVGANAAAANVRNLSPMNNTAVGSNIPHYPGVVPPNMAHVVPGNMGVPSNMPHHVVPPNMAHVVAGTMGVPPNMVPGSVGMRRNNNNAKTQMPPVSAFKFTPQARNRDMPVHPQYVVNGNVQVDDVAIQKQMIGERLFPIIARDNPDLAGKITGMMLEIDNQELLQLLDDNDQLKAKIDEAIRVLKQATPGKCHRYVDRLQVAAAAN</sequence>
<dbReference type="InterPro" id="IPR035979">
    <property type="entry name" value="RBD_domain_sf"/>
</dbReference>
<dbReference type="PROSITE" id="PS50102">
    <property type="entry name" value="RRM"/>
    <property type="match status" value="4"/>
</dbReference>
<dbReference type="FunFam" id="3.30.70.330:FF:000003">
    <property type="entry name" value="Polyadenylate-binding protein"/>
    <property type="match status" value="1"/>
</dbReference>
<evidence type="ECO:0000256" key="8">
    <source>
        <dbReference type="PROSITE-ProRule" id="PRU00176"/>
    </source>
</evidence>
<feature type="domain" description="PABC" evidence="12">
    <location>
        <begin position="580"/>
        <end position="657"/>
    </location>
</feature>
<keyword evidence="5" id="KW-0677">Repeat</keyword>
<evidence type="ECO:0000256" key="2">
    <source>
        <dbReference type="ARBA" id="ARBA00004496"/>
    </source>
</evidence>
<keyword evidence="7" id="KW-0539">Nucleus</keyword>
<evidence type="ECO:0000256" key="9">
    <source>
        <dbReference type="RuleBase" id="RU362004"/>
    </source>
</evidence>
<evidence type="ECO:0000313" key="13">
    <source>
        <dbReference type="EMBL" id="UKJ88310.2"/>
    </source>
</evidence>
<dbReference type="OrthoDB" id="19742at2759"/>
<evidence type="ECO:0000313" key="14">
    <source>
        <dbReference type="Proteomes" id="UP000244803"/>
    </source>
</evidence>
<dbReference type="PANTHER" id="PTHR24012">
    <property type="entry name" value="RNA BINDING PROTEIN"/>
    <property type="match status" value="1"/>
</dbReference>
<feature type="domain" description="RRM" evidence="11">
    <location>
        <begin position="203"/>
        <end position="280"/>
    </location>
</feature>
<evidence type="ECO:0000256" key="6">
    <source>
        <dbReference type="ARBA" id="ARBA00022884"/>
    </source>
</evidence>
<dbReference type="PROSITE" id="PS51309">
    <property type="entry name" value="PABC"/>
    <property type="match status" value="1"/>
</dbReference>
<evidence type="ECO:0000256" key="10">
    <source>
        <dbReference type="SAM" id="Coils"/>
    </source>
</evidence>
<dbReference type="EMBL" id="CP056065">
    <property type="protein sequence ID" value="UKJ88310.2"/>
    <property type="molecule type" value="Genomic_DNA"/>
</dbReference>
<keyword evidence="6 8" id="KW-0694">RNA-binding</keyword>
<dbReference type="InterPro" id="IPR006515">
    <property type="entry name" value="PABP_1234"/>
</dbReference>
<name>A0A976M4K3_THEOR</name>
<dbReference type="FunFam" id="3.30.70.330:FF:000385">
    <property type="entry name" value="Polyadenylate-binding protein"/>
    <property type="match status" value="1"/>
</dbReference>
<reference evidence="13" key="1">
    <citation type="submission" date="2022-07" db="EMBL/GenBank/DDBJ databases">
        <title>Evaluation of T. orientalis genome assembly methods using nanopore sequencing and analysis of variation between genomes.</title>
        <authorList>
            <person name="Yam J."/>
            <person name="Micallef M.L."/>
            <person name="Liu M."/>
            <person name="Djordjevic S.P."/>
            <person name="Bogema D.R."/>
            <person name="Jenkins C."/>
        </authorList>
    </citation>
    <scope>NUCLEOTIDE SEQUENCE</scope>
    <source>
        <strain evidence="13">Fish Creek</strain>
    </source>
</reference>
<dbReference type="InterPro" id="IPR002004">
    <property type="entry name" value="PABP_HYD_C"/>
</dbReference>
<dbReference type="InterPro" id="IPR036053">
    <property type="entry name" value="PABP-dom"/>
</dbReference>
<feature type="coiled-coil region" evidence="10">
    <location>
        <begin position="624"/>
        <end position="651"/>
    </location>
</feature>
<feature type="domain" description="RRM" evidence="11">
    <location>
        <begin position="306"/>
        <end position="383"/>
    </location>
</feature>
<evidence type="ECO:0000259" key="11">
    <source>
        <dbReference type="PROSITE" id="PS50102"/>
    </source>
</evidence>
<dbReference type="Pfam" id="PF00658">
    <property type="entry name" value="MLLE"/>
    <property type="match status" value="1"/>
</dbReference>
<comment type="subcellular location">
    <subcellularLocation>
        <location evidence="2 9">Cytoplasm</location>
    </subcellularLocation>
    <subcellularLocation>
        <location evidence="1">Nucleus</location>
    </subcellularLocation>
</comment>
<dbReference type="CDD" id="cd12378">
    <property type="entry name" value="RRM1_I_PABPs"/>
    <property type="match status" value="1"/>
</dbReference>
<dbReference type="CDD" id="cd00590">
    <property type="entry name" value="RRM_SF"/>
    <property type="match status" value="1"/>
</dbReference>
<dbReference type="InterPro" id="IPR000504">
    <property type="entry name" value="RRM_dom"/>
</dbReference>
<gene>
    <name evidence="13" type="ORF">MACJ_000754</name>
</gene>
<dbReference type="SUPFAM" id="SSF63570">
    <property type="entry name" value="PABC (PABP) domain"/>
    <property type="match status" value="1"/>
</dbReference>
<feature type="domain" description="RRM" evidence="11">
    <location>
        <begin position="115"/>
        <end position="187"/>
    </location>
</feature>
<dbReference type="InterPro" id="IPR045305">
    <property type="entry name" value="RRM2_I_PABPs"/>
</dbReference>
<dbReference type="Proteomes" id="UP000244803">
    <property type="component" value="Chromosome 1"/>
</dbReference>
<comment type="function">
    <text evidence="9">Binds the poly(A) tail of mRNA.</text>
</comment>
<dbReference type="SMART" id="SM00360">
    <property type="entry name" value="RRM"/>
    <property type="match status" value="4"/>
</dbReference>
<dbReference type="SMART" id="SM00517">
    <property type="entry name" value="PolyA"/>
    <property type="match status" value="1"/>
</dbReference>
<protein>
    <recommendedName>
        <fullName evidence="9">Polyadenylate-binding protein</fullName>
        <shortName evidence="9">PABP</shortName>
    </recommendedName>
</protein>
<evidence type="ECO:0000256" key="7">
    <source>
        <dbReference type="ARBA" id="ARBA00023242"/>
    </source>
</evidence>
<dbReference type="InterPro" id="IPR034364">
    <property type="entry name" value="PABP_RRM1"/>
</dbReference>
<keyword evidence="10" id="KW-0175">Coiled coil</keyword>
<dbReference type="NCBIfam" id="TIGR01628">
    <property type="entry name" value="PABP-1234"/>
    <property type="match status" value="1"/>
</dbReference>
<organism evidence="13 14">
    <name type="scientific">Theileria orientalis</name>
    <dbReference type="NCBI Taxonomy" id="68886"/>
    <lineage>
        <taxon>Eukaryota</taxon>
        <taxon>Sar</taxon>
        <taxon>Alveolata</taxon>
        <taxon>Apicomplexa</taxon>
        <taxon>Aconoidasida</taxon>
        <taxon>Piroplasmida</taxon>
        <taxon>Theileriidae</taxon>
        <taxon>Theileria</taxon>
    </lineage>
</organism>
<evidence type="ECO:0000256" key="3">
    <source>
        <dbReference type="ARBA" id="ARBA00008557"/>
    </source>
</evidence>
<evidence type="ECO:0000256" key="4">
    <source>
        <dbReference type="ARBA" id="ARBA00022490"/>
    </source>
</evidence>
<dbReference type="GO" id="GO:0003723">
    <property type="term" value="F:RNA binding"/>
    <property type="evidence" value="ECO:0007669"/>
    <property type="project" value="UniProtKB-UniRule"/>
</dbReference>
<keyword evidence="4 9" id="KW-0963">Cytoplasm</keyword>
<feature type="domain" description="RRM" evidence="11">
    <location>
        <begin position="27"/>
        <end position="105"/>
    </location>
</feature>
<dbReference type="InterPro" id="IPR012677">
    <property type="entry name" value="Nucleotide-bd_a/b_plait_sf"/>
</dbReference>
<dbReference type="GO" id="GO:0005737">
    <property type="term" value="C:cytoplasm"/>
    <property type="evidence" value="ECO:0007669"/>
    <property type="project" value="UniProtKB-SubCell"/>
</dbReference>
<dbReference type="Pfam" id="PF00076">
    <property type="entry name" value="RRM_1"/>
    <property type="match status" value="4"/>
</dbReference>
<dbReference type="GO" id="GO:0005634">
    <property type="term" value="C:nucleus"/>
    <property type="evidence" value="ECO:0007669"/>
    <property type="project" value="UniProtKB-SubCell"/>
</dbReference>
<dbReference type="Gene3D" id="1.10.1900.10">
    <property type="entry name" value="c-terminal domain of poly(a) binding protein"/>
    <property type="match status" value="1"/>
</dbReference>
<evidence type="ECO:0000256" key="5">
    <source>
        <dbReference type="ARBA" id="ARBA00022737"/>
    </source>
</evidence>